<comment type="caution">
    <text evidence="2">The sequence shown here is derived from an EMBL/GenBank/DDBJ whole genome shotgun (WGS) entry which is preliminary data.</text>
</comment>
<sequence length="94" mass="11565">MVTREEMEAELMRLKKIQFIKPTAMELRQGRHALVNRTQRRENRRYKRIVKMKKEKLTRLLSTCPKKQEFDLNSRRPKRTLTRVESKKRLRGKR</sequence>
<evidence type="ECO:0000256" key="1">
    <source>
        <dbReference type="SAM" id="MobiDB-lite"/>
    </source>
</evidence>
<accession>X1BJP2</accession>
<name>X1BJP2_9ZZZZ</name>
<reference evidence="2" key="1">
    <citation type="journal article" date="2014" name="Front. Microbiol.">
        <title>High frequency of phylogenetically diverse reductive dehalogenase-homologous genes in deep subseafloor sedimentary metagenomes.</title>
        <authorList>
            <person name="Kawai M."/>
            <person name="Futagami T."/>
            <person name="Toyoda A."/>
            <person name="Takaki Y."/>
            <person name="Nishi S."/>
            <person name="Hori S."/>
            <person name="Arai W."/>
            <person name="Tsubouchi T."/>
            <person name="Morono Y."/>
            <person name="Uchiyama I."/>
            <person name="Ito T."/>
            <person name="Fujiyama A."/>
            <person name="Inagaki F."/>
            <person name="Takami H."/>
        </authorList>
    </citation>
    <scope>NUCLEOTIDE SEQUENCE</scope>
    <source>
        <strain evidence="2">Expedition CK06-06</strain>
    </source>
</reference>
<gene>
    <name evidence="2" type="ORF">S01H4_51023</name>
</gene>
<evidence type="ECO:0000313" key="2">
    <source>
        <dbReference type="EMBL" id="GAG96104.1"/>
    </source>
</evidence>
<protein>
    <submittedName>
        <fullName evidence="2">Uncharacterized protein</fullName>
    </submittedName>
</protein>
<dbReference type="EMBL" id="BART01029018">
    <property type="protein sequence ID" value="GAG96104.1"/>
    <property type="molecule type" value="Genomic_DNA"/>
</dbReference>
<feature type="region of interest" description="Disordered" evidence="1">
    <location>
        <begin position="68"/>
        <end position="94"/>
    </location>
</feature>
<proteinExistence type="predicted"/>
<dbReference type="AlphaFoldDB" id="X1BJP2"/>
<organism evidence="2">
    <name type="scientific">marine sediment metagenome</name>
    <dbReference type="NCBI Taxonomy" id="412755"/>
    <lineage>
        <taxon>unclassified sequences</taxon>
        <taxon>metagenomes</taxon>
        <taxon>ecological metagenomes</taxon>
    </lineage>
</organism>